<evidence type="ECO:0000313" key="8">
    <source>
        <dbReference type="Ensembl" id="ENSAMXP00005003997.1"/>
    </source>
</evidence>
<feature type="region of interest" description="Disordered" evidence="4">
    <location>
        <begin position="64"/>
        <end position="114"/>
    </location>
</feature>
<dbReference type="InterPro" id="IPR051725">
    <property type="entry name" value="SAM-SH3_domain_protein"/>
</dbReference>
<feature type="domain" description="SAM" evidence="6">
    <location>
        <begin position="552"/>
        <end position="616"/>
    </location>
</feature>
<dbReference type="Proteomes" id="UP000752171">
    <property type="component" value="Unassembled WGS sequence"/>
</dbReference>
<accession>A0A8B9H3C7</accession>
<reference evidence="8" key="2">
    <citation type="submission" date="2025-05" db="UniProtKB">
        <authorList>
            <consortium name="Ensembl"/>
        </authorList>
    </citation>
    <scope>IDENTIFICATION</scope>
</reference>
<feature type="region of interest" description="Disordered" evidence="4">
    <location>
        <begin position="400"/>
        <end position="464"/>
    </location>
</feature>
<evidence type="ECO:0000313" key="7">
    <source>
        <dbReference type="EMBL" id="KAG9264891.1"/>
    </source>
</evidence>
<feature type="compositionally biased region" description="Polar residues" evidence="4">
    <location>
        <begin position="90"/>
        <end position="101"/>
    </location>
</feature>
<feature type="region of interest" description="Disordered" evidence="4">
    <location>
        <begin position="324"/>
        <end position="384"/>
    </location>
</feature>
<dbReference type="CDD" id="cd11822">
    <property type="entry name" value="SH3_SASH_like"/>
    <property type="match status" value="1"/>
</dbReference>
<proteinExistence type="predicted"/>
<dbReference type="Proteomes" id="UP000694621">
    <property type="component" value="Unplaced"/>
</dbReference>
<dbReference type="AlphaFoldDB" id="A0A8B9H3C7"/>
<organism evidence="8 9">
    <name type="scientific">Astyanax mexicanus</name>
    <name type="common">Blind cave fish</name>
    <name type="synonym">Astyanax fasciatus mexicanus</name>
    <dbReference type="NCBI Taxonomy" id="7994"/>
    <lineage>
        <taxon>Eukaryota</taxon>
        <taxon>Metazoa</taxon>
        <taxon>Chordata</taxon>
        <taxon>Craniata</taxon>
        <taxon>Vertebrata</taxon>
        <taxon>Euteleostomi</taxon>
        <taxon>Actinopterygii</taxon>
        <taxon>Neopterygii</taxon>
        <taxon>Teleostei</taxon>
        <taxon>Ostariophysi</taxon>
        <taxon>Characiformes</taxon>
        <taxon>Characoidei</taxon>
        <taxon>Acestrorhamphidae</taxon>
        <taxon>Acestrorhamphinae</taxon>
        <taxon>Astyanax</taxon>
    </lineage>
</organism>
<evidence type="ECO:0000256" key="1">
    <source>
        <dbReference type="ARBA" id="ARBA00022443"/>
    </source>
</evidence>
<evidence type="ECO:0000313" key="10">
    <source>
        <dbReference type="Proteomes" id="UP000752171"/>
    </source>
</evidence>
<dbReference type="Pfam" id="PF12485">
    <property type="entry name" value="SPIDER"/>
    <property type="match status" value="1"/>
</dbReference>
<gene>
    <name evidence="7" type="primary">SAMSN1</name>
    <name evidence="7" type="ORF">AMEX_G21231</name>
</gene>
<dbReference type="OrthoDB" id="10047268at2759"/>
<dbReference type="EMBL" id="JAICCE010000018">
    <property type="protein sequence ID" value="KAG9264891.1"/>
    <property type="molecule type" value="Genomic_DNA"/>
</dbReference>
<dbReference type="InterPro" id="IPR001660">
    <property type="entry name" value="SAM"/>
</dbReference>
<keyword evidence="1 3" id="KW-0728">SH3 domain</keyword>
<dbReference type="PROSITE" id="PS50002">
    <property type="entry name" value="SH3"/>
    <property type="match status" value="1"/>
</dbReference>
<evidence type="ECO:0000313" key="9">
    <source>
        <dbReference type="Proteomes" id="UP000694621"/>
    </source>
</evidence>
<evidence type="ECO:0000256" key="3">
    <source>
        <dbReference type="PROSITE-ProRule" id="PRU00192"/>
    </source>
</evidence>
<dbReference type="InterPro" id="IPR021090">
    <property type="entry name" value="SPIDER"/>
</dbReference>
<dbReference type="PROSITE" id="PS50105">
    <property type="entry name" value="SAM_DOMAIN"/>
    <property type="match status" value="1"/>
</dbReference>
<dbReference type="SUPFAM" id="SSF50044">
    <property type="entry name" value="SH3-domain"/>
    <property type="match status" value="1"/>
</dbReference>
<evidence type="ECO:0000259" key="5">
    <source>
        <dbReference type="PROSITE" id="PS50002"/>
    </source>
</evidence>
<dbReference type="InterPro" id="IPR036028">
    <property type="entry name" value="SH3-like_dom_sf"/>
</dbReference>
<dbReference type="PANTHER" id="PTHR12301:SF4">
    <property type="entry name" value="SAM DOMAIN-CONTAINING PROTEIN SAMSN-1"/>
    <property type="match status" value="1"/>
</dbReference>
<feature type="region of interest" description="Disordered" evidence="4">
    <location>
        <begin position="622"/>
        <end position="663"/>
    </location>
</feature>
<feature type="compositionally biased region" description="Acidic residues" evidence="4">
    <location>
        <begin position="407"/>
        <end position="420"/>
    </location>
</feature>
<dbReference type="InterPro" id="IPR013761">
    <property type="entry name" value="SAM/pointed_sf"/>
</dbReference>
<evidence type="ECO:0000259" key="6">
    <source>
        <dbReference type="PROSITE" id="PS50105"/>
    </source>
</evidence>
<feature type="domain" description="SH3" evidence="5">
    <location>
        <begin position="474"/>
        <end position="535"/>
    </location>
</feature>
<dbReference type="PANTHER" id="PTHR12301">
    <property type="entry name" value="SAM-DOMAIN, SH3 AND NUCLEAR LOCALIZATION SIGNALS PROTEIN RELATED"/>
    <property type="match status" value="1"/>
</dbReference>
<dbReference type="Gene3D" id="2.30.30.40">
    <property type="entry name" value="SH3 Domains"/>
    <property type="match status" value="1"/>
</dbReference>
<evidence type="ECO:0000256" key="4">
    <source>
        <dbReference type="SAM" id="MobiDB-lite"/>
    </source>
</evidence>
<feature type="region of interest" description="Disordered" evidence="4">
    <location>
        <begin position="154"/>
        <end position="262"/>
    </location>
</feature>
<dbReference type="SUPFAM" id="SSF47769">
    <property type="entry name" value="SAM/Pointed domain"/>
    <property type="match status" value="1"/>
</dbReference>
<feature type="compositionally biased region" description="Low complexity" evidence="4">
    <location>
        <begin position="441"/>
        <end position="460"/>
    </location>
</feature>
<reference evidence="7 10" key="1">
    <citation type="submission" date="2021-07" db="EMBL/GenBank/DDBJ databases">
        <authorList>
            <person name="Imarazene B."/>
            <person name="Zahm M."/>
            <person name="Klopp C."/>
            <person name="Cabau C."/>
            <person name="Beille S."/>
            <person name="Jouanno E."/>
            <person name="Castinel A."/>
            <person name="Lluch J."/>
            <person name="Gil L."/>
            <person name="Kuchtly C."/>
            <person name="Lopez Roques C."/>
            <person name="Donnadieu C."/>
            <person name="Parrinello H."/>
            <person name="Journot L."/>
            <person name="Du K."/>
            <person name="Schartl M."/>
            <person name="Retaux S."/>
            <person name="Guiguen Y."/>
        </authorList>
    </citation>
    <scope>NUCLEOTIDE SEQUENCE [LARGE SCALE GENOMIC DNA]</scope>
    <source>
        <strain evidence="7">Pach_M1</strain>
        <tissue evidence="7">Testis</tissue>
    </source>
</reference>
<dbReference type="SMART" id="SM00326">
    <property type="entry name" value="SH3"/>
    <property type="match status" value="1"/>
</dbReference>
<dbReference type="Ensembl" id="ENSAMXT00005004555.1">
    <property type="protein sequence ID" value="ENSAMXP00005003997.1"/>
    <property type="gene ID" value="ENSAMXG00005002462.1"/>
</dbReference>
<feature type="compositionally biased region" description="Polar residues" evidence="4">
    <location>
        <begin position="423"/>
        <end position="439"/>
    </location>
</feature>
<dbReference type="Pfam" id="PF00536">
    <property type="entry name" value="SAM_1"/>
    <property type="match status" value="1"/>
</dbReference>
<feature type="region of interest" description="Disordered" evidence="4">
    <location>
        <begin position="28"/>
        <end position="49"/>
    </location>
</feature>
<sequence length="663" mass="73502">MNLFCFSLEGSMDSLYEAVQESGETQVYTIPSRSSSPADLLDQRNTQWRSADGRSISMDISKINSSTSKKKKRRPLPKSVSVNDAVDNTLHPNASWPASKTQDQDSVHVKNNQNQEQIRTVRQAEIHTKDIRHQQINSTHTEKELPVQIVYYDGWSPQQDRPDSRQRDTVVTSRAEAADVKGTNKHPTKVQRSGKQASHKRADGTRTAAKTKAKSKSPVPPGTVGGAGPPPRCQEHSTYPMRQKGGESAPSNPQRWSNPADPAQAWAPAYHTCRRPITEYHGHSHDLSVHSIPGKDMTNSQTINRVCSPRRMVHSITSVDMCGTSASGSLRRDEIASSRSTSFGKFDGFRHNPSPAKPEENGTPAAEGESGTEHNDKHSGLGKKMKAISLTMRIKMGKKHCKSFTEDTGDDTDREAEAEAETSNPATKASHRTSNSLESLQRGQSSSSGVTSSSDVSSNRDSLRLEEEVPYAGQFCGRAKVHTDFVPSPYDTDSLKLKVGDIINIISKPPMGIWTGMLNNKVGNFKFIYVDMLVEKEEEAPKIRPQRLSKRPRPKTLLELLERLHLEAYASTLLLNGYQTVDDLKHLQERHLIELNVTDPEHRRRLLAASEVIYDIGRDDLVETKGEEEDEEGNDCPRDSGCFIPAECADTGREDTETHSPAV</sequence>
<name>A0A8B9H3C7_ASTMX</name>
<evidence type="ECO:0000256" key="2">
    <source>
        <dbReference type="ARBA" id="ARBA00022553"/>
    </source>
</evidence>
<dbReference type="SMART" id="SM00454">
    <property type="entry name" value="SAM"/>
    <property type="match status" value="1"/>
</dbReference>
<dbReference type="Gene3D" id="1.10.150.50">
    <property type="entry name" value="Transcription Factor, Ets-1"/>
    <property type="match status" value="1"/>
</dbReference>
<dbReference type="InterPro" id="IPR001452">
    <property type="entry name" value="SH3_domain"/>
</dbReference>
<feature type="compositionally biased region" description="Basic and acidic residues" evidence="4">
    <location>
        <begin position="650"/>
        <end position="663"/>
    </location>
</feature>
<protein>
    <submittedName>
        <fullName evidence="7">SAM and SH3 domain-containing protein 1</fullName>
    </submittedName>
    <submittedName>
        <fullName evidence="8">SAM domain, SH3 domain and nuclear localization signals 1</fullName>
    </submittedName>
</protein>
<keyword evidence="2" id="KW-0597">Phosphoprotein</keyword>